<protein>
    <recommendedName>
        <fullName evidence="2">Filamentous haemagglutinin FhaB/tRNA nuclease CdiA-like TPS domain-containing protein</fullName>
    </recommendedName>
</protein>
<feature type="region of interest" description="Disordered" evidence="1">
    <location>
        <begin position="3082"/>
        <end position="3101"/>
    </location>
</feature>
<feature type="compositionally biased region" description="Basic and acidic residues" evidence="1">
    <location>
        <begin position="34"/>
        <end position="45"/>
    </location>
</feature>
<feature type="compositionally biased region" description="Basic and acidic residues" evidence="1">
    <location>
        <begin position="2658"/>
        <end position="2667"/>
    </location>
</feature>
<dbReference type="InterPro" id="IPR025157">
    <property type="entry name" value="Hemagglutinin_rpt"/>
</dbReference>
<evidence type="ECO:0000313" key="3">
    <source>
        <dbReference type="EMBL" id="KWZ35281.1"/>
    </source>
</evidence>
<dbReference type="Proteomes" id="UP000070434">
    <property type="component" value="Chromosome 1"/>
</dbReference>
<comment type="caution">
    <text evidence="3">The sequence shown here is derived from an EMBL/GenBank/DDBJ whole genome shotgun (WGS) entry which is preliminary data.</text>
</comment>
<feature type="region of interest" description="Disordered" evidence="1">
    <location>
        <begin position="2408"/>
        <end position="2427"/>
    </location>
</feature>
<feature type="region of interest" description="Disordered" evidence="1">
    <location>
        <begin position="2651"/>
        <end position="2677"/>
    </location>
</feature>
<dbReference type="SUPFAM" id="SSF51126">
    <property type="entry name" value="Pectin lyase-like"/>
    <property type="match status" value="1"/>
</dbReference>
<name>A0AAW3Q0A0_9BURK</name>
<feature type="domain" description="Filamentous haemagglutinin FhaB/tRNA nuclease CdiA-like TPS" evidence="2">
    <location>
        <begin position="89"/>
        <end position="210"/>
    </location>
</feature>
<dbReference type="NCBIfam" id="TIGR01731">
    <property type="entry name" value="fil_hemag_20aa"/>
    <property type="match status" value="30"/>
</dbReference>
<dbReference type="InterPro" id="IPR008619">
    <property type="entry name" value="Filamentous_hemagglutn_rpt"/>
</dbReference>
<feature type="region of interest" description="Disordered" evidence="1">
    <location>
        <begin position="3156"/>
        <end position="3175"/>
    </location>
</feature>
<accession>A0AAW3Q0A0</accession>
<reference evidence="3 4" key="1">
    <citation type="submission" date="2015-11" db="EMBL/GenBank/DDBJ databases">
        <authorList>
            <person name="Sahl J."/>
            <person name="Wagner D."/>
            <person name="Keim P."/>
        </authorList>
    </citation>
    <scope>NUCLEOTIDE SEQUENCE [LARGE SCALE GENOMIC DNA]</scope>
    <source>
        <strain evidence="3 4">AZ-4-2-10-S1-D7</strain>
    </source>
</reference>
<feature type="compositionally biased region" description="Low complexity" evidence="1">
    <location>
        <begin position="2408"/>
        <end position="2422"/>
    </location>
</feature>
<feature type="region of interest" description="Disordered" evidence="1">
    <location>
        <begin position="2827"/>
        <end position="2865"/>
    </location>
</feature>
<feature type="compositionally biased region" description="Polar residues" evidence="1">
    <location>
        <begin position="3399"/>
        <end position="3416"/>
    </location>
</feature>
<proteinExistence type="predicted"/>
<evidence type="ECO:0000256" key="1">
    <source>
        <dbReference type="SAM" id="MobiDB-lite"/>
    </source>
</evidence>
<evidence type="ECO:0000259" key="2">
    <source>
        <dbReference type="SMART" id="SM00912"/>
    </source>
</evidence>
<dbReference type="InterPro" id="IPR008638">
    <property type="entry name" value="FhaB/CdiA-like_TPS"/>
</dbReference>
<dbReference type="InterPro" id="IPR011050">
    <property type="entry name" value="Pectin_lyase_fold/virulence"/>
</dbReference>
<feature type="compositionally biased region" description="Polar residues" evidence="1">
    <location>
        <begin position="2850"/>
        <end position="2862"/>
    </location>
</feature>
<dbReference type="Pfam" id="PF05594">
    <property type="entry name" value="Fil_haemagg"/>
    <property type="match status" value="10"/>
</dbReference>
<dbReference type="InterPro" id="IPR010069">
    <property type="entry name" value="CdiA_FHA1_rpt"/>
</dbReference>
<organism evidence="3 4">
    <name type="scientific">Burkholderia anthina</name>
    <dbReference type="NCBI Taxonomy" id="179879"/>
    <lineage>
        <taxon>Bacteria</taxon>
        <taxon>Pseudomonadati</taxon>
        <taxon>Pseudomonadota</taxon>
        <taxon>Betaproteobacteria</taxon>
        <taxon>Burkholderiales</taxon>
        <taxon>Burkholderiaceae</taxon>
        <taxon>Burkholderia</taxon>
        <taxon>Burkholderia cepacia complex</taxon>
    </lineage>
</organism>
<sequence>MNKNHYRLVFSRVRGMLVAVEETASRTGKTNTGETRRVAERGGEHHPAAKFALRVAAFGALVAAGMNPIWATAQIVGGGAHAPAVVQTPNGLPQVNINKPSAGGVSLNTYNQFDVQKSGAILNNAPTIVNTQQAGYINGNPNLSAGQAARIIVNQVNSTAASQIRGYVEIAGSRAEIVLANPAGIVVDGGGFINTSRAVLTTGVPQFGADGSLTGFNVNRGLVTVQGAGLDTSNVDQTDIIARAVQANAAIYAKNLNVIAGANQVNHDTLATTPIAGDGPAPAVAIDVAQLGGMYANRVFLVGNSSGVGVANAGTIAAQAGDLTLQSDGRLVLTGKTTASGNLAMSASGGIQNSGTTYAQQSLSANSATDFTNSGTLAAQQNAAINAGSVNSTGTLGAGVNNDGSVAHSGDLNLIVSGQLTAIGQNVAGGNASLTSGSVNLAGSQTAANGNLSLNATAGDVNLSNATTSAQGAIQANASGTVINDHGSLSSGNGTTLTGGNLSNQGGKISSQGALSVNVAGRIANQSGELVSERTVDVRGGAIANNQGTVQSAAGMTVAGASLDNTAGRMTSLNSDGLSVTTSGQLTNAAGTTANGAQGGVIGGNGDVTVHGGNVANHGTMTSNTNLHVSGRAIDNSSGALQATQTVAVDAGAHLINNGGSIVAQTAELTGTALDNSAGAVKADKMSLNATDLVNHGGTITQIGTGAMSVNVSGTLDNSNGGTLQTNSTDLTLAPASLVNDGGKITHAGTGALTLGNGTGSVSNVGGTIASNGRVVERSAKLNNTSGSITGQTGLSATVGSVLNNTNGKLLSNTDLGMTSGTLANDGGRIGATTNAVIHTGSMTNLSGSVSASNVSVTADSTLDNNGGKLEANQLALTTPNLTNHGGTITQYGSSAMAVNVSGTLDNSAAGVIQTNSTDLMLTPASLVNDGGTITHAGTGTLAIGNGAGSMSNVGGSIVSNGRVIAQSGSLNNTSGAINGQAGVTATIAGVLNNTNGKLLSSTDLAVSSGTLTNDRGQLGASANAMIHTGSMSNLNGSIVAPNLSVMADSTLDNNDGSLEANQLALSASNLTNHGGTITQLGSSAMAVNVSGTLDNSNGGTLQTNSTDLTLSPASLVNDGGTITHAGSGMLTLGNATGSVSNVGGSIASNGRVVEHSATLNNTSGLINGKSGLTATVGNVLNNTNGKLQSRADLGVFSGTLTNDGGQIGASTNASIHTGSMTNQSGSVSASSLSVTAGSTIDNSRGKLEANQLALTAPNLTNHGGTITQYGSSAMAVNVSGSLDNSAAGVIQTNSTDLTLAASQLNNAGGTITHAGTGTLTIEPGNGASALNNAGGTIVTKGQAVVDASSWDNSNGILAAQGGVTATVAGDVNNAQGLVRAGASLSLTNGGALVNQAGHVQAGQATAGDTSTLAVHSGSVNNADGAITDLGTGAMTVQSGSQVTNSRAGNVSGMGAITGNGDVTISATSISNTQGGELSGASLHVQGTILDNSGGQIGSVANSSGDVDVTTSAALTNTNGHISATHDLAITAPTLQGGGAYSAAHDVRVNLQGDYTTTPGTQFNVGNDLTFALPGTFTNNAGFQTINGLNINAASIVNSGALSAGGLLHTQSSNLSNTGSLVGGSVSLNATGTVSNVGPTALIGASDSNGKLEILAHDIENRDDTTATDSMPTTAIFGMGKVVLAGGKDASGNYTNAALVNNSSALIQSGSDMELHADKVTSTRRVMSTTGSTSNVDPAVLAQYGISLSGCAAYFAGNCTGQTSYGIRSDNLTPDMSDVLLKQPGGMYIEPPHGGQWNSSYQYTTYTGTAVANTVTALSPAAQIVSGGKIDASSTGTLQNYWSSITAVGNLHLPQNYDGNGWAATGQQAPTVTVTYSGQYHYNNYDNSEHNWQLPFGDATFVTSRPGGYTQVAPADVKTYKLPGYDSTLGSNGTISGTGVSINNTAGNASLPSLGLLPGQSVTGLTPVSLNGAATGSGVTVTPATLNGNATASATAGGAVRGAVAGAGAQSAAPVHGGASTPVDRIIASATALNVLNNLTIPQGGLYRPNPSPNASYVIETNPAFTNQKNFISSDYFFGQIGVDLTHIPKRLGDGFYEQQLVRNQVTALTGRAVLGPYTDLQGMYQQLMAAGAALDKQLNLPIGASLSPEQVSKLTGNVIMMETRAVDGQSVLVPVVYLAQANQQNVNGPLITATDIDLKDAQNFTNSGTLKADNSLSIQGKQIDNAFGALQSGGLTTLIAEGNVDLTSAKVKAGNLLIGAGGDLILNTAAKTETQVSRDGAISVKTTLGPTASVDVAGDAGIITGGNFQQNAGSLTVGGNFGALIGGDWDLGAAQTGEHKVVQRANGVSNTDFNQSAVSSVKVGGVSAVAIAGDLTSHGAQIELGKGGAIAAQGNISLLAVSATSNLNSNSSGSDSHGSYADTQHASDQTLTGTMLKSGDALSLSSSKDITLSGSALVLDKGKATLDAKGDVNIGVATETHELNSHENHSHGSVVSSTKVASGLDQADTISHGSLVSADSVSVRSGHDINVTGSAVAGTGDVSLDAARHVNVLAAEDRSDSSAYFDKKQSGVMGSGGLGFTIGSAEQKAQSDNHVVTQSQDRSTVGSVRGNVSIKAGENVHIGGSDVTAGKAAGDTKNATGNIKIAGQNVTIDPSEDDTRTHDQQESKSSGLTFAVTGTPFDTVRNLKDNASTGNAFQRGQSVANEIGASALDVPSISVTYGRSQSKSVIDTSNQTHAGSAIRGAGNVSVTATGGAERDAQGNAIDGDINVIGSTISAGGKTLLDANRNVNLTASTDQYQQSNASSSSSTSIALLSSPSLGDLGRWISGTANHGGNSPSPYNASRSSSDGNMSETHQTASLVTGDKVEIISRTGDVNVVGSGVSGTHDVKVTADKGAINVLAGLETSVSHQESSSRQIGSLGSNGTSTGFSVGVANSHTVQDSASQTQNTMRSQIASASGNVTLDAKKDITVAGSDLMAGNDLKLKGENVHLDPGSDTTQTSMSQHSSQFGVSLALGGAVGNAVAAVNQSMRNPARGGDARLGALDKAQAALSVYDATKVAENFSNGKPTGQPLIKATVSIGGGTSSSESRSSSLANTGSTLTAGRNVEVIATGSGAKDADGFAADGNIDGRGTRITGKNVTLDAARDINLQSAKDTTQLSSSNSSSGGSIGLGASLGGQQNGFTLELGASMARGNANGQSVTNRDTVVSASDTLTLKSGRDTNLRGAEATGNRVVADVGHDLNIQSQQDTATYDSKQTSGGFQASICVPPFCYGQTVSGSASASQENVKANFASVNQQSGIFAGSGGYDVNVGNHTQLDGGAIIATASPDKNSLSTQTLGYTNIENKASYSGESVGFSASGGVGNSSSKGINLNTPVTQSGPVGRGPVTPNGLGPSGFSSAGTSSDVTGTTYATVSPGKITVRGDAGTDHDSTEGLNRDTSIANGAVQNTFDAQKVQNDIAVQQAAGQVGMRVVGEIGKYMTDKAAAAVKTADAELKAAEKSGDPVAIATAKVNLDSANQQYAMWNEDSASRTIAHAVVAGGAAALGGGNVAGAVGGTLAGDYARKEVGQLTNDTLGGTLLTNVVAGAAGAAAGGAIGGASGAISGGGGALSADMYNRQLHPDEKAAIAKKSNGDKDLENELTRAACYVVQCWAEFTPNSAQYRENFVSIVEAENLKSQIDWVVEQQSRGLFVYSESQRYVDNVKSNLIAPAKDVVKVATGTIATTTGLGLCSATGVGCIAGGPMAAMGASDITEGGTGLYRFYFGDGAVGYNPLKSAATTVFPQWGEVGYDVVNFVVSLGALSAPQVLNVGLADGLGRAKSMFGVTVPAFNNVKLLPLTKMPLPGVNQPAMLIGVGAKGAAVYTGVSNAKGGEGK</sequence>
<dbReference type="SMART" id="SM00912">
    <property type="entry name" value="Haemagg_act"/>
    <property type="match status" value="1"/>
</dbReference>
<feature type="region of interest" description="Disordered" evidence="1">
    <location>
        <begin position="24"/>
        <end position="45"/>
    </location>
</feature>
<dbReference type="InterPro" id="IPR012334">
    <property type="entry name" value="Pectin_lyas_fold"/>
</dbReference>
<feature type="compositionally biased region" description="Basic and acidic residues" evidence="1">
    <location>
        <begin position="3428"/>
        <end position="3439"/>
    </location>
</feature>
<dbReference type="Gene3D" id="2.160.20.10">
    <property type="entry name" value="Single-stranded right-handed beta-helix, Pectin lyase-like"/>
    <property type="match status" value="1"/>
</dbReference>
<dbReference type="GO" id="GO:0003824">
    <property type="term" value="F:catalytic activity"/>
    <property type="evidence" value="ECO:0007669"/>
    <property type="project" value="UniProtKB-ARBA"/>
</dbReference>
<evidence type="ECO:0000313" key="4">
    <source>
        <dbReference type="Proteomes" id="UP000070434"/>
    </source>
</evidence>
<dbReference type="Pfam" id="PF13332">
    <property type="entry name" value="Fil_haemagg_2"/>
    <property type="match status" value="5"/>
</dbReference>
<gene>
    <name evidence="3" type="ORF">WS64_06855</name>
</gene>
<feature type="region of interest" description="Disordered" evidence="1">
    <location>
        <begin position="3379"/>
        <end position="3440"/>
    </location>
</feature>
<dbReference type="RefSeq" id="WP_081103789.1">
    <property type="nucleotide sequence ID" value="NZ_CM003768.1"/>
</dbReference>
<dbReference type="EMBL" id="LNJP01000001">
    <property type="protein sequence ID" value="KWZ35281.1"/>
    <property type="molecule type" value="Genomic_DNA"/>
</dbReference>
<dbReference type="NCBIfam" id="TIGR01901">
    <property type="entry name" value="adhes_NPXG"/>
    <property type="match status" value="1"/>
</dbReference>
<dbReference type="Pfam" id="PF13018">
    <property type="entry name" value="ESPR"/>
    <property type="match status" value="1"/>
</dbReference>
<feature type="compositionally biased region" description="Low complexity" evidence="1">
    <location>
        <begin position="2837"/>
        <end position="2849"/>
    </location>
</feature>
<dbReference type="Pfam" id="PF05860">
    <property type="entry name" value="TPS"/>
    <property type="match status" value="1"/>
</dbReference>
<dbReference type="InterPro" id="IPR024973">
    <property type="entry name" value="ESPR"/>
</dbReference>